<feature type="domain" description="RING-type" evidence="8">
    <location>
        <begin position="18"/>
        <end position="59"/>
    </location>
</feature>
<dbReference type="InterPro" id="IPR017907">
    <property type="entry name" value="Znf_RING_CS"/>
</dbReference>
<evidence type="ECO:0000256" key="1">
    <source>
        <dbReference type="ARBA" id="ARBA00004496"/>
    </source>
</evidence>
<comment type="similarity">
    <text evidence="2">Belongs to the TRIM/RBCC family.</text>
</comment>
<dbReference type="Proteomes" id="UP001333110">
    <property type="component" value="Unassembled WGS sequence"/>
</dbReference>
<evidence type="ECO:0000256" key="3">
    <source>
        <dbReference type="ARBA" id="ARBA00022490"/>
    </source>
</evidence>
<dbReference type="SMART" id="SM00336">
    <property type="entry name" value="BBOX"/>
    <property type="match status" value="1"/>
</dbReference>
<dbReference type="InterPro" id="IPR013320">
    <property type="entry name" value="ConA-like_dom_sf"/>
</dbReference>
<dbReference type="InterPro" id="IPR003877">
    <property type="entry name" value="SPRY_dom"/>
</dbReference>
<evidence type="ECO:0000256" key="7">
    <source>
        <dbReference type="PROSITE-ProRule" id="PRU00024"/>
    </source>
</evidence>
<organism evidence="11 12">
    <name type="scientific">Mycteria americana</name>
    <name type="common">Wood stork</name>
    <dbReference type="NCBI Taxonomy" id="33587"/>
    <lineage>
        <taxon>Eukaryota</taxon>
        <taxon>Metazoa</taxon>
        <taxon>Chordata</taxon>
        <taxon>Craniata</taxon>
        <taxon>Vertebrata</taxon>
        <taxon>Euteleostomi</taxon>
        <taxon>Archelosauria</taxon>
        <taxon>Archosauria</taxon>
        <taxon>Dinosauria</taxon>
        <taxon>Saurischia</taxon>
        <taxon>Theropoda</taxon>
        <taxon>Coelurosauria</taxon>
        <taxon>Aves</taxon>
        <taxon>Neognathae</taxon>
        <taxon>Neoaves</taxon>
        <taxon>Aequornithes</taxon>
        <taxon>Ciconiiformes</taxon>
        <taxon>Ciconiidae</taxon>
        <taxon>Mycteria</taxon>
    </lineage>
</organism>
<dbReference type="PANTHER" id="PTHR24103">
    <property type="entry name" value="E3 UBIQUITIN-PROTEIN LIGASE TRIM"/>
    <property type="match status" value="1"/>
</dbReference>
<dbReference type="InterPro" id="IPR013083">
    <property type="entry name" value="Znf_RING/FYVE/PHD"/>
</dbReference>
<name>A0AAN7ND80_MYCAM</name>
<keyword evidence="5 7" id="KW-0863">Zinc-finger</keyword>
<dbReference type="InterPro" id="IPR001841">
    <property type="entry name" value="Znf_RING"/>
</dbReference>
<evidence type="ECO:0000259" key="10">
    <source>
        <dbReference type="PROSITE" id="PS50188"/>
    </source>
</evidence>
<keyword evidence="3" id="KW-0963">Cytoplasm</keyword>
<keyword evidence="6" id="KW-0862">Zinc</keyword>
<feature type="domain" description="B box-type" evidence="9">
    <location>
        <begin position="87"/>
        <end position="128"/>
    </location>
</feature>
<evidence type="ECO:0000259" key="9">
    <source>
        <dbReference type="PROSITE" id="PS50119"/>
    </source>
</evidence>
<dbReference type="InterPro" id="IPR043136">
    <property type="entry name" value="B30.2/SPRY_sf"/>
</dbReference>
<dbReference type="SUPFAM" id="SSF57850">
    <property type="entry name" value="RING/U-box"/>
    <property type="match status" value="1"/>
</dbReference>
<sequence>MARAVLALGESLQAEATCPVCLELFSEPVITECGHSFCGPCMAAVLGTPPRPAACPQCRATVLPGSLRPNRSLRAVAGLAEALGDEARRPRCPAHGEALGLFCESCRTPLCPLCREGPQHRDHRARPAEEAAQQLRETLQSNLVFLQKEKEEFKPKGEKKSDELLGKVALERQRLRDTFKQLQQFLQEQEAIMLAQLDQAHGELTKECRKYVSSVSERKSLLDTLIAEIEKKRDQPVVEFLMVRLHCPSGCCDTPDVGKTLSSCEVAKTPIPEPVSLELQRTVTSLSEMSQLVAGAVAKFKVNLLSEMDRERVKVTLDPETANPNLILSKDRKTVRLGDRLQNLPETPLRFTGSPSVLGSQGFVAGRHYWELEVGDGDSWAVGVAMESVRRKDSLSMAMGKIWALRLDWNRQYTALHMPPAPLVLKEEPRRIRVHLDYEAGQVTFYNAENMTQILQFKASFTEKVFPYFWLWSPETYIQLCA</sequence>
<reference evidence="11 12" key="1">
    <citation type="journal article" date="2023" name="J. Hered.">
        <title>Chromosome-level genome of the wood stork (Mycteria americana) provides insight into avian chromosome evolution.</title>
        <authorList>
            <person name="Flamio R. Jr."/>
            <person name="Ramstad K.M."/>
        </authorList>
    </citation>
    <scope>NUCLEOTIDE SEQUENCE [LARGE SCALE GENOMIC DNA]</scope>
    <source>
        <strain evidence="11">JAX WOST 10</strain>
    </source>
</reference>
<gene>
    <name evidence="11" type="ORF">QYF61_001511</name>
</gene>
<dbReference type="SUPFAM" id="SSF49899">
    <property type="entry name" value="Concanavalin A-like lectins/glucanases"/>
    <property type="match status" value="1"/>
</dbReference>
<dbReference type="Gene3D" id="2.60.120.920">
    <property type="match status" value="1"/>
</dbReference>
<dbReference type="Pfam" id="PF00097">
    <property type="entry name" value="zf-C3HC4"/>
    <property type="match status" value="1"/>
</dbReference>
<dbReference type="Pfam" id="PF00643">
    <property type="entry name" value="zf-B_box"/>
    <property type="match status" value="1"/>
</dbReference>
<dbReference type="InterPro" id="IPR000315">
    <property type="entry name" value="Znf_B-box"/>
</dbReference>
<dbReference type="SMART" id="SM00589">
    <property type="entry name" value="PRY"/>
    <property type="match status" value="1"/>
</dbReference>
<dbReference type="SMART" id="SM00184">
    <property type="entry name" value="RING"/>
    <property type="match status" value="1"/>
</dbReference>
<dbReference type="PROSITE" id="PS50089">
    <property type="entry name" value="ZF_RING_2"/>
    <property type="match status" value="1"/>
</dbReference>
<dbReference type="CDD" id="cd12888">
    <property type="entry name" value="SPRY_PRY_TRIM7_like"/>
    <property type="match status" value="1"/>
</dbReference>
<dbReference type="PROSITE" id="PS50188">
    <property type="entry name" value="B302_SPRY"/>
    <property type="match status" value="1"/>
</dbReference>
<proteinExistence type="inferred from homology"/>
<feature type="domain" description="B30.2/SPRY" evidence="10">
    <location>
        <begin position="295"/>
        <end position="482"/>
    </location>
</feature>
<dbReference type="EMBL" id="JAUNZN010000002">
    <property type="protein sequence ID" value="KAK4825688.1"/>
    <property type="molecule type" value="Genomic_DNA"/>
</dbReference>
<dbReference type="SMART" id="SM00449">
    <property type="entry name" value="SPRY"/>
    <property type="match status" value="1"/>
</dbReference>
<keyword evidence="12" id="KW-1185">Reference proteome</keyword>
<evidence type="ECO:0000256" key="2">
    <source>
        <dbReference type="ARBA" id="ARBA00008518"/>
    </source>
</evidence>
<dbReference type="Gene3D" id="3.30.160.60">
    <property type="entry name" value="Classic Zinc Finger"/>
    <property type="match status" value="1"/>
</dbReference>
<accession>A0AAN7ND80</accession>
<dbReference type="AlphaFoldDB" id="A0AAN7ND80"/>
<dbReference type="InterPro" id="IPR001870">
    <property type="entry name" value="B30.2/SPRY"/>
</dbReference>
<dbReference type="InterPro" id="IPR006574">
    <property type="entry name" value="PRY"/>
</dbReference>
<dbReference type="SUPFAM" id="SSF57845">
    <property type="entry name" value="B-box zinc-binding domain"/>
    <property type="match status" value="1"/>
</dbReference>
<keyword evidence="4" id="KW-0479">Metal-binding</keyword>
<comment type="caution">
    <text evidence="11">The sequence shown here is derived from an EMBL/GenBank/DDBJ whole genome shotgun (WGS) entry which is preliminary data.</text>
</comment>
<dbReference type="PROSITE" id="PS50119">
    <property type="entry name" value="ZF_BBOX"/>
    <property type="match status" value="1"/>
</dbReference>
<dbReference type="Pfam" id="PF00622">
    <property type="entry name" value="SPRY"/>
    <property type="match status" value="1"/>
</dbReference>
<protein>
    <submittedName>
        <fullName evidence="11">Uncharacterized protein</fullName>
    </submittedName>
</protein>
<dbReference type="PROSITE" id="PS00518">
    <property type="entry name" value="ZF_RING_1"/>
    <property type="match status" value="1"/>
</dbReference>
<evidence type="ECO:0000256" key="5">
    <source>
        <dbReference type="ARBA" id="ARBA00022771"/>
    </source>
</evidence>
<dbReference type="InterPro" id="IPR003879">
    <property type="entry name" value="Butyrophylin_SPRY"/>
</dbReference>
<dbReference type="GO" id="GO:0008270">
    <property type="term" value="F:zinc ion binding"/>
    <property type="evidence" value="ECO:0007669"/>
    <property type="project" value="UniProtKB-KW"/>
</dbReference>
<dbReference type="InterPro" id="IPR018957">
    <property type="entry name" value="Znf_C3HC4_RING-type"/>
</dbReference>
<dbReference type="Pfam" id="PF13765">
    <property type="entry name" value="PRY"/>
    <property type="match status" value="1"/>
</dbReference>
<dbReference type="GO" id="GO:0005737">
    <property type="term" value="C:cytoplasm"/>
    <property type="evidence" value="ECO:0007669"/>
    <property type="project" value="UniProtKB-SubCell"/>
</dbReference>
<dbReference type="InterPro" id="IPR050143">
    <property type="entry name" value="TRIM/RBCC"/>
</dbReference>
<evidence type="ECO:0000256" key="4">
    <source>
        <dbReference type="ARBA" id="ARBA00022723"/>
    </source>
</evidence>
<dbReference type="FunFam" id="2.60.120.920:FF:000004">
    <property type="entry name" value="Butyrophilin subfamily 1 member A1"/>
    <property type="match status" value="1"/>
</dbReference>
<evidence type="ECO:0000313" key="12">
    <source>
        <dbReference type="Proteomes" id="UP001333110"/>
    </source>
</evidence>
<dbReference type="PRINTS" id="PR01407">
    <property type="entry name" value="BUTYPHLNCDUF"/>
</dbReference>
<dbReference type="Gene3D" id="3.30.40.10">
    <property type="entry name" value="Zinc/RING finger domain, C3HC4 (zinc finger)"/>
    <property type="match status" value="1"/>
</dbReference>
<evidence type="ECO:0000256" key="6">
    <source>
        <dbReference type="ARBA" id="ARBA00022833"/>
    </source>
</evidence>
<comment type="subcellular location">
    <subcellularLocation>
        <location evidence="1">Cytoplasm</location>
    </subcellularLocation>
</comment>
<evidence type="ECO:0000313" key="11">
    <source>
        <dbReference type="EMBL" id="KAK4825688.1"/>
    </source>
</evidence>
<evidence type="ECO:0000259" key="8">
    <source>
        <dbReference type="PROSITE" id="PS50089"/>
    </source>
</evidence>